<dbReference type="KEGG" id="bvv:BHK69_12315"/>
<proteinExistence type="predicted"/>
<keyword evidence="3" id="KW-1185">Reference proteome</keyword>
<sequence>MQDQGIGPKSGNRFSGQADAAKGGTLLPSGRRKEASRLAVMAVDDAIAARRGEPFSRMGEGQG</sequence>
<organism evidence="2 3">
    <name type="scientific">Bosea vaviloviae</name>
    <dbReference type="NCBI Taxonomy" id="1526658"/>
    <lineage>
        <taxon>Bacteria</taxon>
        <taxon>Pseudomonadati</taxon>
        <taxon>Pseudomonadota</taxon>
        <taxon>Alphaproteobacteria</taxon>
        <taxon>Hyphomicrobiales</taxon>
        <taxon>Boseaceae</taxon>
        <taxon>Bosea</taxon>
    </lineage>
</organism>
<evidence type="ECO:0000313" key="3">
    <source>
        <dbReference type="Proteomes" id="UP000094969"/>
    </source>
</evidence>
<protein>
    <submittedName>
        <fullName evidence="2">Uncharacterized protein</fullName>
    </submittedName>
</protein>
<name>A0A1D7U1A1_9HYPH</name>
<feature type="region of interest" description="Disordered" evidence="1">
    <location>
        <begin position="1"/>
        <end position="35"/>
    </location>
</feature>
<gene>
    <name evidence="2" type="ORF">BHK69_12315</name>
</gene>
<dbReference type="Proteomes" id="UP000094969">
    <property type="component" value="Chromosome"/>
</dbReference>
<evidence type="ECO:0000313" key="2">
    <source>
        <dbReference type="EMBL" id="AOO81145.1"/>
    </source>
</evidence>
<accession>A0A1D7U1A1</accession>
<evidence type="ECO:0000256" key="1">
    <source>
        <dbReference type="SAM" id="MobiDB-lite"/>
    </source>
</evidence>
<dbReference type="AlphaFoldDB" id="A0A1D7U1A1"/>
<reference evidence="2 3" key="1">
    <citation type="journal article" date="2015" name="Antonie Van Leeuwenhoek">
        <title>Bosea vaviloviae sp. nov., a new species of slow-growing rhizobia isolated from nodules of the relict species Vavilovia formosa (Stev.) Fed.</title>
        <authorList>
            <person name="Safronova V.I."/>
            <person name="Kuznetsova I.G."/>
            <person name="Sazanova A.L."/>
            <person name="Kimeklis A.K."/>
            <person name="Belimov A.A."/>
            <person name="Andronov E.E."/>
            <person name="Pinaev A.G."/>
            <person name="Chizhevskaya E.P."/>
            <person name="Pukhaev A.R."/>
            <person name="Popov K.P."/>
            <person name="Willems A."/>
            <person name="Tikhonovich I.A."/>
        </authorList>
    </citation>
    <scope>NUCLEOTIDE SEQUENCE [LARGE SCALE GENOMIC DNA]</scope>
    <source>
        <strain evidence="2 3">Vaf18</strain>
    </source>
</reference>
<dbReference type="EMBL" id="CP017147">
    <property type="protein sequence ID" value="AOO81145.1"/>
    <property type="molecule type" value="Genomic_DNA"/>
</dbReference>